<dbReference type="RefSeq" id="WP_204716092.1">
    <property type="nucleotide sequence ID" value="NZ_JACJLT010000037.1"/>
</dbReference>
<keyword evidence="1" id="KW-0175">Coiled coil</keyword>
<accession>A0ABS2G3F6</accession>
<comment type="caution">
    <text evidence="2">The sequence shown here is derived from an EMBL/GenBank/DDBJ whole genome shotgun (WGS) entry which is preliminary data.</text>
</comment>
<organism evidence="2 3">
    <name type="scientific">Fusobacterium mortiferum</name>
    <dbReference type="NCBI Taxonomy" id="850"/>
    <lineage>
        <taxon>Bacteria</taxon>
        <taxon>Fusobacteriati</taxon>
        <taxon>Fusobacteriota</taxon>
        <taxon>Fusobacteriia</taxon>
        <taxon>Fusobacteriales</taxon>
        <taxon>Fusobacteriaceae</taxon>
        <taxon>Fusobacterium</taxon>
    </lineage>
</organism>
<dbReference type="Proteomes" id="UP000728968">
    <property type="component" value="Unassembled WGS sequence"/>
</dbReference>
<reference evidence="2 3" key="1">
    <citation type="journal article" date="2021" name="Sci. Rep.">
        <title>The distribution of antibiotic resistance genes in chicken gut microbiota commensals.</title>
        <authorList>
            <person name="Juricova H."/>
            <person name="Matiasovicova J."/>
            <person name="Kubasova T."/>
            <person name="Cejkova D."/>
            <person name="Rychlik I."/>
        </authorList>
    </citation>
    <scope>NUCLEOTIDE SEQUENCE [LARGE SCALE GENOMIC DNA]</scope>
    <source>
        <strain evidence="2 3">An425</strain>
    </source>
</reference>
<gene>
    <name evidence="2" type="ORF">H6A04_05675</name>
</gene>
<name>A0ABS2G3F6_FUSMR</name>
<dbReference type="EMBL" id="JACJLT010000037">
    <property type="protein sequence ID" value="MBM6875142.1"/>
    <property type="molecule type" value="Genomic_DNA"/>
</dbReference>
<protein>
    <submittedName>
        <fullName evidence="2">Uncharacterized protein</fullName>
    </submittedName>
</protein>
<proteinExistence type="predicted"/>
<evidence type="ECO:0000313" key="2">
    <source>
        <dbReference type="EMBL" id="MBM6875142.1"/>
    </source>
</evidence>
<feature type="coiled-coil region" evidence="1">
    <location>
        <begin position="56"/>
        <end position="104"/>
    </location>
</feature>
<evidence type="ECO:0000313" key="3">
    <source>
        <dbReference type="Proteomes" id="UP000728968"/>
    </source>
</evidence>
<sequence length="112" mass="13153">MDTREDIRITLRTLKRIYNLDIKVAINNIKEGEDEIKNTIELLGKTEGDKYLIQENNRLKTENNKFSNKNKELLEENIILKENNRSHTETINRMSKTIENLSNKKSFLGGFL</sequence>
<evidence type="ECO:0000256" key="1">
    <source>
        <dbReference type="SAM" id="Coils"/>
    </source>
</evidence>
<keyword evidence="3" id="KW-1185">Reference proteome</keyword>